<dbReference type="GO" id="GO:0004789">
    <property type="term" value="F:thiamine-phosphate diphosphorylase activity"/>
    <property type="evidence" value="ECO:0007669"/>
    <property type="project" value="TreeGrafter"/>
</dbReference>
<evidence type="ECO:0000313" key="4">
    <source>
        <dbReference type="EMBL" id="XDU94710.1"/>
    </source>
</evidence>
<dbReference type="PANTHER" id="PTHR20857">
    <property type="entry name" value="THIAMINE-PHOSPHATE PYROPHOSPHORYLASE"/>
    <property type="match status" value="1"/>
</dbReference>
<proteinExistence type="predicted"/>
<accession>A0AB39W0Y2</accession>
<feature type="domain" description="Thiamine phosphate synthase/TenI" evidence="3">
    <location>
        <begin position="3"/>
        <end position="172"/>
    </location>
</feature>
<gene>
    <name evidence="4" type="ORF">AB3G34_12550</name>
</gene>
<dbReference type="InterPro" id="IPR036206">
    <property type="entry name" value="ThiamineP_synth_sf"/>
</dbReference>
<keyword evidence="2" id="KW-0784">Thiamine biosynthesis</keyword>
<dbReference type="EMBL" id="CP165625">
    <property type="protein sequence ID" value="XDU94710.1"/>
    <property type="molecule type" value="Genomic_DNA"/>
</dbReference>
<evidence type="ECO:0000259" key="3">
    <source>
        <dbReference type="Pfam" id="PF02581"/>
    </source>
</evidence>
<dbReference type="GO" id="GO:0009228">
    <property type="term" value="P:thiamine biosynthetic process"/>
    <property type="evidence" value="ECO:0007669"/>
    <property type="project" value="UniProtKB-KW"/>
</dbReference>
<comment type="pathway">
    <text evidence="1">Cofactor biosynthesis; thiamine diphosphate biosynthesis.</text>
</comment>
<evidence type="ECO:0000256" key="2">
    <source>
        <dbReference type="ARBA" id="ARBA00022977"/>
    </source>
</evidence>
<evidence type="ECO:0000256" key="1">
    <source>
        <dbReference type="ARBA" id="ARBA00004948"/>
    </source>
</evidence>
<dbReference type="InterPro" id="IPR013785">
    <property type="entry name" value="Aldolase_TIM"/>
</dbReference>
<dbReference type="Pfam" id="PF02581">
    <property type="entry name" value="TMP-TENI"/>
    <property type="match status" value="1"/>
</dbReference>
<dbReference type="AlphaFoldDB" id="A0AB39W0Y2"/>
<name>A0AB39W0Y2_9FLAO</name>
<dbReference type="CDD" id="cd00564">
    <property type="entry name" value="TMP_TenI"/>
    <property type="match status" value="1"/>
</dbReference>
<sequence>MIVITNPIPIANEINTIHSLFESGLELLHVRKPDYSDEEMIAFLSKIELKHCSKLVLHQHHNLAEDFGINRIHFTETKRFQLRITADQFIESTSTHSIEDFNSLNTGFNYAFLSPIYQSISKPNYVPRLNLIETVKQRTNFKTKLVALGGVSSKNIKETYKLGFNSVALLGTIWNSKNPIENFKLCQQFAHSF</sequence>
<dbReference type="RefSeq" id="WP_369752619.1">
    <property type="nucleotide sequence ID" value="NZ_CP165625.1"/>
</dbReference>
<protein>
    <submittedName>
        <fullName evidence="4">Thiamine phosphate synthase</fullName>
    </submittedName>
</protein>
<dbReference type="SUPFAM" id="SSF51391">
    <property type="entry name" value="Thiamin phosphate synthase"/>
    <property type="match status" value="1"/>
</dbReference>
<dbReference type="Gene3D" id="3.20.20.70">
    <property type="entry name" value="Aldolase class I"/>
    <property type="match status" value="1"/>
</dbReference>
<organism evidence="4">
    <name type="scientific">Flavobacterium sp. WC2409</name>
    <dbReference type="NCBI Taxonomy" id="3234139"/>
    <lineage>
        <taxon>Bacteria</taxon>
        <taxon>Pseudomonadati</taxon>
        <taxon>Bacteroidota</taxon>
        <taxon>Flavobacteriia</taxon>
        <taxon>Flavobacteriales</taxon>
        <taxon>Flavobacteriaceae</taxon>
        <taxon>Flavobacterium</taxon>
    </lineage>
</organism>
<dbReference type="InterPro" id="IPR022998">
    <property type="entry name" value="ThiamineP_synth_TenI"/>
</dbReference>
<reference evidence="4" key="1">
    <citation type="submission" date="2024-07" db="EMBL/GenBank/DDBJ databases">
        <authorList>
            <person name="Biller S.J."/>
        </authorList>
    </citation>
    <scope>NUCLEOTIDE SEQUENCE</scope>
    <source>
        <strain evidence="4">WC2409</strain>
    </source>
</reference>
<dbReference type="GO" id="GO:0005737">
    <property type="term" value="C:cytoplasm"/>
    <property type="evidence" value="ECO:0007669"/>
    <property type="project" value="TreeGrafter"/>
</dbReference>
<dbReference type="PANTHER" id="PTHR20857:SF15">
    <property type="entry name" value="THIAMINE-PHOSPHATE SYNTHASE"/>
    <property type="match status" value="1"/>
</dbReference>